<dbReference type="GO" id="GO:0005739">
    <property type="term" value="C:mitochondrion"/>
    <property type="evidence" value="ECO:0007669"/>
    <property type="project" value="UniProtKB-SubCell"/>
</dbReference>
<evidence type="ECO:0000256" key="2">
    <source>
        <dbReference type="ARBA" id="ARBA00022946"/>
    </source>
</evidence>
<evidence type="ECO:0000313" key="4">
    <source>
        <dbReference type="EMBL" id="KFA64529.1"/>
    </source>
</evidence>
<dbReference type="EMBL" id="KL660679">
    <property type="protein sequence ID" value="KFA64529.1"/>
    <property type="molecule type" value="Genomic_DNA"/>
</dbReference>
<sequence length="759" mass="87343">MQRCSRLRGGTPYSNSHFAFFLLLPSHALFIRYSLNNAAHCPRASLVASMTLRRCLGPRSSLTWPTPPAVRLRDPLPLRLAPGTAVGRSRLSFSTRPALRQATPYDSHSLDHGHYVGDSDAFLQPEVAGDEAHVASVKLDKLLSAIRRKDVRGIFTSFIQWTDVLSQDTSPLHNATVAQVHRLPAAVFSDIIRSLDPVRTPSLDAAHGLTLSAGQTSRNDSAQLVDEFGVRRHHLAVLRGVGLLMIVRSESPTGLLLADYDVFFRCAGAALDFDAMRILWRAVRRSETLQGHTIKTWGEFLKAIYMADPVYYQNDRSRVAVLARDAVNHNFFDADLSSMEHLRFSLNALKKNPWNRRRDEVDEDVRRYLRRRAGFKSFKNQWIRSIYAGYHTDEELVCTSIVAFSRSTYLYAIKTYILKPFYDIEFRETDDPSVYAITGGREISASSPLRPTTRLLDAIAEAFGTMSYIPLAHQLLQYVSNFYNIPIPHHTWSNLLNWAFVSASKPFSTMRKMHPLLSRKVVDQHDVREIWNIMTSAPYSVTPSFQDYDIHIKLLILERQPAAAIDCIREQIMPLYHRAVTTYQNALLDEMLRNDVKRSPAATHRREQAQIRKDDMHYRIGGWLRSILKTLASKPPFRHEPSVVGVVIPNILLEFADFFPEQVTYRTHQGVVELQRPDAIQRYVYRRKPRRTMPQKKAAVHTLKDENRHDPDYSWPQIRDMNILEWQPSPRLRRRIIGRPPLDKENPLWWAKLEREMRL</sequence>
<protein>
    <submittedName>
        <fullName evidence="4">Uncharacterized protein</fullName>
    </submittedName>
</protein>
<dbReference type="InParanoid" id="A0A084QKP4"/>
<proteinExistence type="predicted"/>
<gene>
    <name evidence="4" type="ORF">S40285_06434</name>
</gene>
<dbReference type="HOGENOM" id="CLU_020437_0_0_1"/>
<dbReference type="InterPro" id="IPR024319">
    <property type="entry name" value="ATPase_expression_mit"/>
</dbReference>
<dbReference type="OrthoDB" id="185373at2759"/>
<dbReference type="AlphaFoldDB" id="A0A084QKP4"/>
<accession>A0A084QKP4</accession>
<keyword evidence="3" id="KW-0496">Mitochondrion</keyword>
<evidence type="ECO:0000256" key="1">
    <source>
        <dbReference type="ARBA" id="ARBA00004173"/>
    </source>
</evidence>
<dbReference type="Pfam" id="PF12921">
    <property type="entry name" value="ATP13"/>
    <property type="match status" value="1"/>
</dbReference>
<organism evidence="4 5">
    <name type="scientific">Stachybotrys chlorohalonatus (strain IBT 40285)</name>
    <dbReference type="NCBI Taxonomy" id="1283841"/>
    <lineage>
        <taxon>Eukaryota</taxon>
        <taxon>Fungi</taxon>
        <taxon>Dikarya</taxon>
        <taxon>Ascomycota</taxon>
        <taxon>Pezizomycotina</taxon>
        <taxon>Sordariomycetes</taxon>
        <taxon>Hypocreomycetidae</taxon>
        <taxon>Hypocreales</taxon>
        <taxon>Stachybotryaceae</taxon>
        <taxon>Stachybotrys</taxon>
    </lineage>
</organism>
<dbReference type="OMA" id="LYYGHEM"/>
<reference evidence="4 5" key="1">
    <citation type="journal article" date="2014" name="BMC Genomics">
        <title>Comparative genome sequencing reveals chemotype-specific gene clusters in the toxigenic black mold Stachybotrys.</title>
        <authorList>
            <person name="Semeiks J."/>
            <person name="Borek D."/>
            <person name="Otwinowski Z."/>
            <person name="Grishin N.V."/>
        </authorList>
    </citation>
    <scope>NUCLEOTIDE SEQUENCE [LARGE SCALE GENOMIC DNA]</scope>
    <source>
        <strain evidence="4 5">IBT 40285</strain>
    </source>
</reference>
<dbReference type="Proteomes" id="UP000028524">
    <property type="component" value="Unassembled WGS sequence"/>
</dbReference>
<evidence type="ECO:0000256" key="3">
    <source>
        <dbReference type="ARBA" id="ARBA00023128"/>
    </source>
</evidence>
<name>A0A084QKP4_STAC4</name>
<keyword evidence="2" id="KW-0809">Transit peptide</keyword>
<evidence type="ECO:0000313" key="5">
    <source>
        <dbReference type="Proteomes" id="UP000028524"/>
    </source>
</evidence>
<comment type="subcellular location">
    <subcellularLocation>
        <location evidence="1">Mitochondrion</location>
    </subcellularLocation>
</comment>
<keyword evidence="5" id="KW-1185">Reference proteome</keyword>